<evidence type="ECO:0000313" key="1">
    <source>
        <dbReference type="EMBL" id="RYR30687.1"/>
    </source>
</evidence>
<comment type="caution">
    <text evidence="1">The sequence shown here is derived from an EMBL/GenBank/DDBJ whole genome shotgun (WGS) entry which is preliminary data.</text>
</comment>
<proteinExistence type="predicted"/>
<gene>
    <name evidence="1" type="ORF">Ahy_B01g055439</name>
</gene>
<keyword evidence="2" id="KW-1185">Reference proteome</keyword>
<reference evidence="1 2" key="1">
    <citation type="submission" date="2019-01" db="EMBL/GenBank/DDBJ databases">
        <title>Sequencing of cultivated peanut Arachis hypogaea provides insights into genome evolution and oil improvement.</title>
        <authorList>
            <person name="Chen X."/>
        </authorList>
    </citation>
    <scope>NUCLEOTIDE SEQUENCE [LARGE SCALE GENOMIC DNA]</scope>
    <source>
        <strain evidence="2">cv. Fuhuasheng</strain>
        <tissue evidence="1">Leaves</tissue>
    </source>
</reference>
<evidence type="ECO:0000313" key="2">
    <source>
        <dbReference type="Proteomes" id="UP000289738"/>
    </source>
</evidence>
<dbReference type="AlphaFoldDB" id="A0A445AW94"/>
<accession>A0A445AW94</accession>
<dbReference type="Proteomes" id="UP000289738">
    <property type="component" value="Chromosome B01"/>
</dbReference>
<name>A0A445AW94_ARAHY</name>
<dbReference type="EMBL" id="SDMP01000011">
    <property type="protein sequence ID" value="RYR30687.1"/>
    <property type="molecule type" value="Genomic_DNA"/>
</dbReference>
<protein>
    <submittedName>
        <fullName evidence="1">Uncharacterized protein</fullName>
    </submittedName>
</protein>
<sequence length="122" mass="14472">MIYFTFAVETVKFPLHAVSNDTLYMYIQREYIDEQYHAPKSLHCDSLLHSWYAAADHRHPSSPVNLISKAVENNNLKQVSNENGTIQFDQISTQWKSKYWKQRLLRKKENHKAFKTQKWTGL</sequence>
<organism evidence="1 2">
    <name type="scientific">Arachis hypogaea</name>
    <name type="common">Peanut</name>
    <dbReference type="NCBI Taxonomy" id="3818"/>
    <lineage>
        <taxon>Eukaryota</taxon>
        <taxon>Viridiplantae</taxon>
        <taxon>Streptophyta</taxon>
        <taxon>Embryophyta</taxon>
        <taxon>Tracheophyta</taxon>
        <taxon>Spermatophyta</taxon>
        <taxon>Magnoliopsida</taxon>
        <taxon>eudicotyledons</taxon>
        <taxon>Gunneridae</taxon>
        <taxon>Pentapetalae</taxon>
        <taxon>rosids</taxon>
        <taxon>fabids</taxon>
        <taxon>Fabales</taxon>
        <taxon>Fabaceae</taxon>
        <taxon>Papilionoideae</taxon>
        <taxon>50 kb inversion clade</taxon>
        <taxon>dalbergioids sensu lato</taxon>
        <taxon>Dalbergieae</taxon>
        <taxon>Pterocarpus clade</taxon>
        <taxon>Arachis</taxon>
    </lineage>
</organism>